<sequence>MAKYYIESGTMKAVVSADDSHKAALWAVHRAMQQVVPMYDDQNTTANDKCEMATSEGMMVLDQKISISEIGFDRVDAQVVNTYDVVSEWNQLMVALSRLESLL</sequence>
<dbReference type="KEGG" id="ruv:EC9_36030"/>
<protein>
    <submittedName>
        <fullName evidence="1">Uncharacterized protein</fullName>
    </submittedName>
</protein>
<evidence type="ECO:0000313" key="1">
    <source>
        <dbReference type="EMBL" id="QDS89404.1"/>
    </source>
</evidence>
<dbReference type="AlphaFoldDB" id="A0A517M3F9"/>
<organism evidence="1 2">
    <name type="scientific">Rosistilla ulvae</name>
    <dbReference type="NCBI Taxonomy" id="1930277"/>
    <lineage>
        <taxon>Bacteria</taxon>
        <taxon>Pseudomonadati</taxon>
        <taxon>Planctomycetota</taxon>
        <taxon>Planctomycetia</taxon>
        <taxon>Pirellulales</taxon>
        <taxon>Pirellulaceae</taxon>
        <taxon>Rosistilla</taxon>
    </lineage>
</organism>
<dbReference type="Proteomes" id="UP000319557">
    <property type="component" value="Chromosome"/>
</dbReference>
<dbReference type="RefSeq" id="WP_145347109.1">
    <property type="nucleotide sequence ID" value="NZ_CP036261.1"/>
</dbReference>
<dbReference type="EMBL" id="CP036261">
    <property type="protein sequence ID" value="QDS89404.1"/>
    <property type="molecule type" value="Genomic_DNA"/>
</dbReference>
<accession>A0A517M3F9</accession>
<proteinExistence type="predicted"/>
<reference evidence="1 2" key="1">
    <citation type="submission" date="2019-02" db="EMBL/GenBank/DDBJ databases">
        <title>Deep-cultivation of Planctomycetes and their phenomic and genomic characterization uncovers novel biology.</title>
        <authorList>
            <person name="Wiegand S."/>
            <person name="Jogler M."/>
            <person name="Boedeker C."/>
            <person name="Pinto D."/>
            <person name="Vollmers J."/>
            <person name="Rivas-Marin E."/>
            <person name="Kohn T."/>
            <person name="Peeters S.H."/>
            <person name="Heuer A."/>
            <person name="Rast P."/>
            <person name="Oberbeckmann S."/>
            <person name="Bunk B."/>
            <person name="Jeske O."/>
            <person name="Meyerdierks A."/>
            <person name="Storesund J.E."/>
            <person name="Kallscheuer N."/>
            <person name="Luecker S."/>
            <person name="Lage O.M."/>
            <person name="Pohl T."/>
            <person name="Merkel B.J."/>
            <person name="Hornburger P."/>
            <person name="Mueller R.-W."/>
            <person name="Bruemmer F."/>
            <person name="Labrenz M."/>
            <person name="Spormann A.M."/>
            <person name="Op den Camp H."/>
            <person name="Overmann J."/>
            <person name="Amann R."/>
            <person name="Jetten M.S.M."/>
            <person name="Mascher T."/>
            <person name="Medema M.H."/>
            <person name="Devos D.P."/>
            <person name="Kaster A.-K."/>
            <person name="Ovreas L."/>
            <person name="Rohde M."/>
            <person name="Galperin M.Y."/>
            <person name="Jogler C."/>
        </authorList>
    </citation>
    <scope>NUCLEOTIDE SEQUENCE [LARGE SCALE GENOMIC DNA]</scope>
    <source>
        <strain evidence="1 2">EC9</strain>
    </source>
</reference>
<dbReference type="OrthoDB" id="276662at2"/>
<evidence type="ECO:0000313" key="2">
    <source>
        <dbReference type="Proteomes" id="UP000319557"/>
    </source>
</evidence>
<name>A0A517M3F9_9BACT</name>
<keyword evidence="2" id="KW-1185">Reference proteome</keyword>
<gene>
    <name evidence="1" type="ORF">EC9_36030</name>
</gene>